<organism evidence="1">
    <name type="scientific">Arion vulgaris</name>
    <dbReference type="NCBI Taxonomy" id="1028688"/>
    <lineage>
        <taxon>Eukaryota</taxon>
        <taxon>Metazoa</taxon>
        <taxon>Spiralia</taxon>
        <taxon>Lophotrochozoa</taxon>
        <taxon>Mollusca</taxon>
        <taxon>Gastropoda</taxon>
        <taxon>Heterobranchia</taxon>
        <taxon>Euthyneura</taxon>
        <taxon>Panpulmonata</taxon>
        <taxon>Eupulmonata</taxon>
        <taxon>Stylommatophora</taxon>
        <taxon>Helicina</taxon>
        <taxon>Arionoidea</taxon>
        <taxon>Arionidae</taxon>
        <taxon>Arion</taxon>
    </lineage>
</organism>
<accession>A0A0B7C1H8</accession>
<proteinExistence type="predicted"/>
<reference evidence="1" key="1">
    <citation type="submission" date="2014-12" db="EMBL/GenBank/DDBJ databases">
        <title>Insight into the proteome of Arion vulgaris.</title>
        <authorList>
            <person name="Aradska J."/>
            <person name="Bulat T."/>
            <person name="Smidak R."/>
            <person name="Sarate P."/>
            <person name="Gangsoo J."/>
            <person name="Sialana F."/>
            <person name="Bilban M."/>
            <person name="Lubec G."/>
        </authorList>
    </citation>
    <scope>NUCLEOTIDE SEQUENCE</scope>
    <source>
        <tissue evidence="1">Skin</tissue>
    </source>
</reference>
<sequence>IIPSRNISESVESMIIKAPMSMLDNINVNETIVSMNVSESIMLIYGERDV</sequence>
<gene>
    <name evidence="1" type="primary">ORF220266</name>
</gene>
<dbReference type="AlphaFoldDB" id="A0A0B7C1H8"/>
<name>A0A0B7C1H8_9EUPU</name>
<protein>
    <submittedName>
        <fullName evidence="1">Uncharacterized protein</fullName>
    </submittedName>
</protein>
<feature type="non-terminal residue" evidence="1">
    <location>
        <position position="1"/>
    </location>
</feature>
<dbReference type="EMBL" id="HACG01052176">
    <property type="protein sequence ID" value="CEK99047.1"/>
    <property type="molecule type" value="Transcribed_RNA"/>
</dbReference>
<evidence type="ECO:0000313" key="1">
    <source>
        <dbReference type="EMBL" id="CEK99047.1"/>
    </source>
</evidence>